<dbReference type="Pfam" id="PF00211">
    <property type="entry name" value="Guanylate_cyc"/>
    <property type="match status" value="1"/>
</dbReference>
<gene>
    <name evidence="2" type="ORF">LJ725_27140</name>
</gene>
<dbReference type="InterPro" id="IPR050697">
    <property type="entry name" value="Adenylyl/Guanylyl_Cyclase_3/4"/>
</dbReference>
<feature type="domain" description="Guanylate cyclase" evidence="1">
    <location>
        <begin position="66"/>
        <end position="200"/>
    </location>
</feature>
<dbReference type="SMART" id="SM00044">
    <property type="entry name" value="CYCc"/>
    <property type="match status" value="1"/>
</dbReference>
<reference evidence="2 3" key="1">
    <citation type="submission" date="2021-11" db="EMBL/GenBank/DDBJ databases">
        <authorList>
            <person name="Lee D.-H."/>
            <person name="Kim S.-B."/>
        </authorList>
    </citation>
    <scope>NUCLEOTIDE SEQUENCE [LARGE SCALE GENOMIC DNA]</scope>
    <source>
        <strain evidence="2 3">KCTC 52223</strain>
    </source>
</reference>
<protein>
    <submittedName>
        <fullName evidence="2">Adenylate/guanylate cyclase domain-containing protein</fullName>
    </submittedName>
</protein>
<dbReference type="CDD" id="cd07302">
    <property type="entry name" value="CHD"/>
    <property type="match status" value="1"/>
</dbReference>
<dbReference type="PROSITE" id="PS50125">
    <property type="entry name" value="GUANYLATE_CYCLASE_2"/>
    <property type="match status" value="1"/>
</dbReference>
<evidence type="ECO:0000313" key="3">
    <source>
        <dbReference type="Proteomes" id="UP001198862"/>
    </source>
</evidence>
<sequence length="255" mass="27705">MAQSPSLICKGCWQNLRLPVPLRGITSLPFRAFGLKPSRMNPNTCTFCELAFTTIMRARNVDIDASVMFADLRGYTGLTETLQPETMSELLDTFYDACGNAIWAQDGLLNKTIGDAVMAVFNFPVKHSDHAARAVAAAHLLQEDCRARFADFARKHGIDEQSLGIGIGIASGVMKFGEFGHSHRDLTAIGTVVNVAARAQSAAVPGEILVTQQVHDRTPALPWKDAGRDYALKGFDAPIRLYAAPGNTRRNIEGS</sequence>
<dbReference type="SUPFAM" id="SSF55073">
    <property type="entry name" value="Nucleotide cyclase"/>
    <property type="match status" value="1"/>
</dbReference>
<dbReference type="Gene3D" id="3.30.70.1230">
    <property type="entry name" value="Nucleotide cyclase"/>
    <property type="match status" value="1"/>
</dbReference>
<dbReference type="EMBL" id="JAJISD010000016">
    <property type="protein sequence ID" value="MCC8432664.1"/>
    <property type="molecule type" value="Genomic_DNA"/>
</dbReference>
<accession>A0ABS8L2W4</accession>
<evidence type="ECO:0000259" key="1">
    <source>
        <dbReference type="PROSITE" id="PS50125"/>
    </source>
</evidence>
<dbReference type="PANTHER" id="PTHR43081:SF20">
    <property type="entry name" value="TWO-COMPONENT RESPONSE REGULATOR"/>
    <property type="match status" value="1"/>
</dbReference>
<proteinExistence type="predicted"/>
<dbReference type="RefSeq" id="WP_230554081.1">
    <property type="nucleotide sequence ID" value="NZ_JAJISD010000016.1"/>
</dbReference>
<comment type="caution">
    <text evidence="2">The sequence shown here is derived from an EMBL/GenBank/DDBJ whole genome shotgun (WGS) entry which is preliminary data.</text>
</comment>
<organism evidence="2 3">
    <name type="scientific">Reyranella aquatilis</name>
    <dbReference type="NCBI Taxonomy" id="2035356"/>
    <lineage>
        <taxon>Bacteria</taxon>
        <taxon>Pseudomonadati</taxon>
        <taxon>Pseudomonadota</taxon>
        <taxon>Alphaproteobacteria</taxon>
        <taxon>Hyphomicrobiales</taxon>
        <taxon>Reyranellaceae</taxon>
        <taxon>Reyranella</taxon>
    </lineage>
</organism>
<name>A0ABS8L2W4_9HYPH</name>
<evidence type="ECO:0000313" key="2">
    <source>
        <dbReference type="EMBL" id="MCC8432664.1"/>
    </source>
</evidence>
<dbReference type="PANTHER" id="PTHR43081">
    <property type="entry name" value="ADENYLATE CYCLASE, TERMINAL-DIFFERENTIATION SPECIFIC-RELATED"/>
    <property type="match status" value="1"/>
</dbReference>
<keyword evidence="3" id="KW-1185">Reference proteome</keyword>
<dbReference type="Proteomes" id="UP001198862">
    <property type="component" value="Unassembled WGS sequence"/>
</dbReference>
<dbReference type="InterPro" id="IPR001054">
    <property type="entry name" value="A/G_cyclase"/>
</dbReference>
<dbReference type="InterPro" id="IPR029787">
    <property type="entry name" value="Nucleotide_cyclase"/>
</dbReference>